<dbReference type="Gene3D" id="1.10.287.110">
    <property type="entry name" value="DnaJ domain"/>
    <property type="match status" value="1"/>
</dbReference>
<dbReference type="PRINTS" id="PR00625">
    <property type="entry name" value="JDOMAIN"/>
</dbReference>
<comment type="caution">
    <text evidence="7">The sequence shown here is derived from an EMBL/GenBank/DDBJ whole genome shotgun (WGS) entry which is preliminary data.</text>
</comment>
<dbReference type="SUPFAM" id="SSF46565">
    <property type="entry name" value="Chaperone J-domain"/>
    <property type="match status" value="1"/>
</dbReference>
<dbReference type="InterPro" id="IPR007872">
    <property type="entry name" value="DPH_MB_dom"/>
</dbReference>
<evidence type="ECO:0000313" key="8">
    <source>
        <dbReference type="Proteomes" id="UP000791440"/>
    </source>
</evidence>
<dbReference type="SUPFAM" id="SSF144217">
    <property type="entry name" value="CSL zinc finger"/>
    <property type="match status" value="1"/>
</dbReference>
<name>A0A921YPA9_MANSE</name>
<evidence type="ECO:0000256" key="1">
    <source>
        <dbReference type="ARBA" id="ARBA00006169"/>
    </source>
</evidence>
<dbReference type="Pfam" id="PF05207">
    <property type="entry name" value="Zn_ribbon_CSL"/>
    <property type="match status" value="1"/>
</dbReference>
<reference evidence="7" key="1">
    <citation type="journal article" date="2016" name="Insect Biochem. Mol. Biol.">
        <title>Multifaceted biological insights from a draft genome sequence of the tobacco hornworm moth, Manduca sexta.</title>
        <authorList>
            <person name="Kanost M.R."/>
            <person name="Arrese E.L."/>
            <person name="Cao X."/>
            <person name="Chen Y.R."/>
            <person name="Chellapilla S."/>
            <person name="Goldsmith M.R."/>
            <person name="Grosse-Wilde E."/>
            <person name="Heckel D.G."/>
            <person name="Herndon N."/>
            <person name="Jiang H."/>
            <person name="Papanicolaou A."/>
            <person name="Qu J."/>
            <person name="Soulages J.L."/>
            <person name="Vogel H."/>
            <person name="Walters J."/>
            <person name="Waterhouse R.M."/>
            <person name="Ahn S.J."/>
            <person name="Almeida F.C."/>
            <person name="An C."/>
            <person name="Aqrawi P."/>
            <person name="Bretschneider A."/>
            <person name="Bryant W.B."/>
            <person name="Bucks S."/>
            <person name="Chao H."/>
            <person name="Chevignon G."/>
            <person name="Christen J.M."/>
            <person name="Clarke D.F."/>
            <person name="Dittmer N.T."/>
            <person name="Ferguson L.C.F."/>
            <person name="Garavelou S."/>
            <person name="Gordon K.H.J."/>
            <person name="Gunaratna R.T."/>
            <person name="Han Y."/>
            <person name="Hauser F."/>
            <person name="He Y."/>
            <person name="Heidel-Fischer H."/>
            <person name="Hirsh A."/>
            <person name="Hu Y."/>
            <person name="Jiang H."/>
            <person name="Kalra D."/>
            <person name="Klinner C."/>
            <person name="Konig C."/>
            <person name="Kovar C."/>
            <person name="Kroll A.R."/>
            <person name="Kuwar S.S."/>
            <person name="Lee S.L."/>
            <person name="Lehman R."/>
            <person name="Li K."/>
            <person name="Li Z."/>
            <person name="Liang H."/>
            <person name="Lovelace S."/>
            <person name="Lu Z."/>
            <person name="Mansfield J.H."/>
            <person name="McCulloch K.J."/>
            <person name="Mathew T."/>
            <person name="Morton B."/>
            <person name="Muzny D.M."/>
            <person name="Neunemann D."/>
            <person name="Ongeri F."/>
            <person name="Pauchet Y."/>
            <person name="Pu L.L."/>
            <person name="Pyrousis I."/>
            <person name="Rao X.J."/>
            <person name="Redding A."/>
            <person name="Roesel C."/>
            <person name="Sanchez-Gracia A."/>
            <person name="Schaack S."/>
            <person name="Shukla A."/>
            <person name="Tetreau G."/>
            <person name="Wang Y."/>
            <person name="Xiong G.H."/>
            <person name="Traut W."/>
            <person name="Walsh T.K."/>
            <person name="Worley K.C."/>
            <person name="Wu D."/>
            <person name="Wu W."/>
            <person name="Wu Y.Q."/>
            <person name="Zhang X."/>
            <person name="Zou Z."/>
            <person name="Zucker H."/>
            <person name="Briscoe A.D."/>
            <person name="Burmester T."/>
            <person name="Clem R.J."/>
            <person name="Feyereisen R."/>
            <person name="Grimmelikhuijzen C.J.P."/>
            <person name="Hamodrakas S.J."/>
            <person name="Hansson B.S."/>
            <person name="Huguet E."/>
            <person name="Jermiin L.S."/>
            <person name="Lan Q."/>
            <person name="Lehman H.K."/>
            <person name="Lorenzen M."/>
            <person name="Merzendorfer H."/>
            <person name="Michalopoulos I."/>
            <person name="Morton D.B."/>
            <person name="Muthukrishnan S."/>
            <person name="Oakeshott J.G."/>
            <person name="Palmer W."/>
            <person name="Park Y."/>
            <person name="Passarelli A.L."/>
            <person name="Rozas J."/>
            <person name="Schwartz L.M."/>
            <person name="Smith W."/>
            <person name="Southgate A."/>
            <person name="Vilcinskas A."/>
            <person name="Vogt R."/>
            <person name="Wang P."/>
            <person name="Werren J."/>
            <person name="Yu X.Q."/>
            <person name="Zhou J.J."/>
            <person name="Brown S.J."/>
            <person name="Scherer S.E."/>
            <person name="Richards S."/>
            <person name="Blissard G.W."/>
        </authorList>
    </citation>
    <scope>NUCLEOTIDE SEQUENCE</scope>
</reference>
<protein>
    <submittedName>
        <fullName evidence="7">Uncharacterized protein</fullName>
    </submittedName>
</protein>
<dbReference type="GO" id="GO:0001671">
    <property type="term" value="F:ATPase activator activity"/>
    <property type="evidence" value="ECO:0007669"/>
    <property type="project" value="TreeGrafter"/>
</dbReference>
<evidence type="ECO:0000256" key="4">
    <source>
        <dbReference type="ARBA" id="ARBA00023004"/>
    </source>
</evidence>
<feature type="domain" description="DPH-type MB" evidence="6">
    <location>
        <begin position="82"/>
        <end position="137"/>
    </location>
</feature>
<reference evidence="7" key="2">
    <citation type="submission" date="2020-12" db="EMBL/GenBank/DDBJ databases">
        <authorList>
            <person name="Kanost M."/>
        </authorList>
    </citation>
    <scope>NUCLEOTIDE SEQUENCE</scope>
</reference>
<dbReference type="OrthoDB" id="66964at2759"/>
<gene>
    <name evidence="7" type="ORF">O3G_MSEX002448</name>
</gene>
<dbReference type="PANTHER" id="PTHR45255">
    <property type="entry name" value="DNAJ HOMOLOG SUBFAMILY C MEMBER 24"/>
    <property type="match status" value="1"/>
</dbReference>
<dbReference type="Proteomes" id="UP000791440">
    <property type="component" value="Unassembled WGS sequence"/>
</dbReference>
<keyword evidence="4" id="KW-0408">Iron</keyword>
<dbReference type="PROSITE" id="PS51074">
    <property type="entry name" value="DPH_MB"/>
    <property type="match status" value="1"/>
</dbReference>
<sequence length="137" mass="16025">MDKEDNIDYYEILQCDRNATIEELKKNYQQLALTLHPDKNLGDKNAETFLLVQKAWSVLRDPQSRRQYDATLNLQENIEPLLYETVLLSDMCFDEDNNVYTYDCRCGGIYLLDAEEFFTSNIVIGCDECSFSIQINR</sequence>
<dbReference type="InterPro" id="IPR036671">
    <property type="entry name" value="DPH_MB_sf"/>
</dbReference>
<comment type="similarity">
    <text evidence="1">Belongs to the DPH4 family.</text>
</comment>
<dbReference type="SMART" id="SM00271">
    <property type="entry name" value="DnaJ"/>
    <property type="match status" value="1"/>
</dbReference>
<evidence type="ECO:0000259" key="6">
    <source>
        <dbReference type="PROSITE" id="PS51074"/>
    </source>
</evidence>
<dbReference type="Gene3D" id="3.10.660.10">
    <property type="entry name" value="DPH Zinc finger"/>
    <property type="match status" value="1"/>
</dbReference>
<feature type="domain" description="J" evidence="5">
    <location>
        <begin position="8"/>
        <end position="72"/>
    </location>
</feature>
<evidence type="ECO:0000259" key="5">
    <source>
        <dbReference type="PROSITE" id="PS50076"/>
    </source>
</evidence>
<evidence type="ECO:0000256" key="3">
    <source>
        <dbReference type="ARBA" id="ARBA00022833"/>
    </source>
</evidence>
<evidence type="ECO:0000313" key="7">
    <source>
        <dbReference type="EMBL" id="KAG6442739.1"/>
    </source>
</evidence>
<dbReference type="EMBL" id="JH668295">
    <property type="protein sequence ID" value="KAG6442739.1"/>
    <property type="molecule type" value="Genomic_DNA"/>
</dbReference>
<dbReference type="PANTHER" id="PTHR45255:SF1">
    <property type="entry name" value="DNAJ HOMOLOG SUBFAMILY C MEMBER 24"/>
    <property type="match status" value="1"/>
</dbReference>
<keyword evidence="3" id="KW-0862">Zinc</keyword>
<dbReference type="CDD" id="cd06257">
    <property type="entry name" value="DnaJ"/>
    <property type="match status" value="1"/>
</dbReference>
<dbReference type="InterPro" id="IPR001623">
    <property type="entry name" value="DnaJ_domain"/>
</dbReference>
<dbReference type="AlphaFoldDB" id="A0A921YPA9"/>
<dbReference type="Pfam" id="PF00226">
    <property type="entry name" value="DnaJ"/>
    <property type="match status" value="1"/>
</dbReference>
<accession>A0A921YPA9</accession>
<keyword evidence="8" id="KW-1185">Reference proteome</keyword>
<evidence type="ECO:0000256" key="2">
    <source>
        <dbReference type="ARBA" id="ARBA00022723"/>
    </source>
</evidence>
<organism evidence="7 8">
    <name type="scientific">Manduca sexta</name>
    <name type="common">Tobacco hawkmoth</name>
    <name type="synonym">Tobacco hornworm</name>
    <dbReference type="NCBI Taxonomy" id="7130"/>
    <lineage>
        <taxon>Eukaryota</taxon>
        <taxon>Metazoa</taxon>
        <taxon>Ecdysozoa</taxon>
        <taxon>Arthropoda</taxon>
        <taxon>Hexapoda</taxon>
        <taxon>Insecta</taxon>
        <taxon>Pterygota</taxon>
        <taxon>Neoptera</taxon>
        <taxon>Endopterygota</taxon>
        <taxon>Lepidoptera</taxon>
        <taxon>Glossata</taxon>
        <taxon>Ditrysia</taxon>
        <taxon>Bombycoidea</taxon>
        <taxon>Sphingidae</taxon>
        <taxon>Sphinginae</taxon>
        <taxon>Sphingini</taxon>
        <taxon>Manduca</taxon>
    </lineage>
</organism>
<dbReference type="InterPro" id="IPR036869">
    <property type="entry name" value="J_dom_sf"/>
</dbReference>
<dbReference type="PROSITE" id="PS50076">
    <property type="entry name" value="DNAJ_2"/>
    <property type="match status" value="1"/>
</dbReference>
<keyword evidence="2" id="KW-0479">Metal-binding</keyword>
<proteinExistence type="inferred from homology"/>
<dbReference type="GO" id="GO:0008198">
    <property type="term" value="F:ferrous iron binding"/>
    <property type="evidence" value="ECO:0007669"/>
    <property type="project" value="TreeGrafter"/>
</dbReference>